<evidence type="ECO:0000313" key="2">
    <source>
        <dbReference type="EMBL" id="SMC28739.1"/>
    </source>
</evidence>
<evidence type="ECO:0000313" key="3">
    <source>
        <dbReference type="Proteomes" id="UP000192783"/>
    </source>
</evidence>
<dbReference type="Proteomes" id="UP000192783">
    <property type="component" value="Unassembled WGS sequence"/>
</dbReference>
<gene>
    <name evidence="2" type="ORF">SAMN02746041_03311</name>
</gene>
<reference evidence="2 3" key="1">
    <citation type="submission" date="2017-04" db="EMBL/GenBank/DDBJ databases">
        <authorList>
            <person name="Afonso C.L."/>
            <person name="Miller P.J."/>
            <person name="Scott M.A."/>
            <person name="Spackman E."/>
            <person name="Goraichik I."/>
            <person name="Dimitrov K.M."/>
            <person name="Suarez D.L."/>
            <person name="Swayne D.E."/>
        </authorList>
    </citation>
    <scope>NUCLEOTIDE SEQUENCE [LARGE SCALE GENOMIC DNA]</scope>
    <source>
        <strain evidence="2 3">DSM 13146</strain>
    </source>
</reference>
<proteinExistence type="predicted"/>
<name>A0A1W1XXP3_9BACT</name>
<organism evidence="2 3">
    <name type="scientific">Desulfacinum hydrothermale DSM 13146</name>
    <dbReference type="NCBI Taxonomy" id="1121390"/>
    <lineage>
        <taxon>Bacteria</taxon>
        <taxon>Pseudomonadati</taxon>
        <taxon>Thermodesulfobacteriota</taxon>
        <taxon>Syntrophobacteria</taxon>
        <taxon>Syntrophobacterales</taxon>
        <taxon>Syntrophobacteraceae</taxon>
        <taxon>Desulfacinum</taxon>
    </lineage>
</organism>
<dbReference type="EMBL" id="FWXF01000045">
    <property type="protein sequence ID" value="SMC28739.1"/>
    <property type="molecule type" value="Genomic_DNA"/>
</dbReference>
<keyword evidence="1" id="KW-1133">Transmembrane helix</keyword>
<feature type="non-terminal residue" evidence="2">
    <location>
        <position position="67"/>
    </location>
</feature>
<sequence length="67" mass="7612">MRPQRSDSERGETAVLVRNRGRGLLWSFLAVSLLVHGWVLTVVSRHLQSRPLQIIELEVAAPREPKV</sequence>
<feature type="transmembrane region" description="Helical" evidence="1">
    <location>
        <begin position="24"/>
        <end position="43"/>
    </location>
</feature>
<protein>
    <submittedName>
        <fullName evidence="2">Uncharacterized protein</fullName>
    </submittedName>
</protein>
<dbReference type="STRING" id="1121390.SAMN02746041_03311"/>
<accession>A0A1W1XXP3</accession>
<dbReference type="AlphaFoldDB" id="A0A1W1XXP3"/>
<keyword evidence="1" id="KW-0812">Transmembrane</keyword>
<keyword evidence="3" id="KW-1185">Reference proteome</keyword>
<evidence type="ECO:0000256" key="1">
    <source>
        <dbReference type="SAM" id="Phobius"/>
    </source>
</evidence>
<dbReference type="RefSeq" id="WP_212636989.1">
    <property type="nucleotide sequence ID" value="NZ_FWXF01000045.1"/>
</dbReference>
<keyword evidence="1" id="KW-0472">Membrane</keyword>